<dbReference type="GO" id="GO:0009055">
    <property type="term" value="F:electron transfer activity"/>
    <property type="evidence" value="ECO:0007669"/>
    <property type="project" value="InterPro"/>
</dbReference>
<keyword evidence="3 4" id="KW-0408">Iron</keyword>
<accession>A0A656HBY3</accession>
<evidence type="ECO:0000256" key="1">
    <source>
        <dbReference type="ARBA" id="ARBA00022617"/>
    </source>
</evidence>
<dbReference type="RefSeq" id="WP_002708589.1">
    <property type="nucleotide sequence ID" value="NZ_JH651384.1"/>
</dbReference>
<protein>
    <submittedName>
        <fullName evidence="7">Monoheme cytochrome SoxX (Sulfur oxidation)</fullName>
    </submittedName>
</protein>
<evidence type="ECO:0000313" key="8">
    <source>
        <dbReference type="Proteomes" id="UP000005317"/>
    </source>
</evidence>
<dbReference type="GO" id="GO:0020037">
    <property type="term" value="F:heme binding"/>
    <property type="evidence" value="ECO:0007669"/>
    <property type="project" value="InterPro"/>
</dbReference>
<dbReference type="InterPro" id="IPR009056">
    <property type="entry name" value="Cyt_c-like_dom"/>
</dbReference>
<evidence type="ECO:0000313" key="7">
    <source>
        <dbReference type="EMBL" id="EIJ34661.1"/>
    </source>
</evidence>
<dbReference type="InterPro" id="IPR030999">
    <property type="entry name" value="Thiosulf_SoxX"/>
</dbReference>
<organism evidence="7 8">
    <name type="scientific">Thiothrix nivea (strain ATCC 35100 / DSM 5205 / JP2)</name>
    <dbReference type="NCBI Taxonomy" id="870187"/>
    <lineage>
        <taxon>Bacteria</taxon>
        <taxon>Pseudomonadati</taxon>
        <taxon>Pseudomonadota</taxon>
        <taxon>Gammaproteobacteria</taxon>
        <taxon>Thiotrichales</taxon>
        <taxon>Thiotrichaceae</taxon>
        <taxon>Thiothrix</taxon>
    </lineage>
</organism>
<dbReference type="Gene3D" id="1.10.760.10">
    <property type="entry name" value="Cytochrome c-like domain"/>
    <property type="match status" value="1"/>
</dbReference>
<proteinExistence type="predicted"/>
<dbReference type="OrthoDB" id="9793634at2"/>
<evidence type="ECO:0000256" key="4">
    <source>
        <dbReference type="PROSITE-ProRule" id="PRU00433"/>
    </source>
</evidence>
<sequence length="129" mass="14010" precursor="true">MRKFFRILAITASVSVLAVSAGFQSAYAADDAKQEEKKMTPADEGKEIAFDRKLGNCLACHMIAGGDMTGNIGPPLIGMAARFPDKEKLRAQIYDARVANPDTIMIPFGPMGVLNDEQIDKVVEYISTL</sequence>
<keyword evidence="5" id="KW-0732">Signal</keyword>
<feature type="domain" description="Cytochrome c" evidence="6">
    <location>
        <begin position="40"/>
        <end position="129"/>
    </location>
</feature>
<dbReference type="AlphaFoldDB" id="A0A656HBY3"/>
<dbReference type="EMBL" id="JH651384">
    <property type="protein sequence ID" value="EIJ34661.1"/>
    <property type="molecule type" value="Genomic_DNA"/>
</dbReference>
<dbReference type="NCBIfam" id="TIGR04485">
    <property type="entry name" value="thiosulf_SoxX"/>
    <property type="match status" value="1"/>
</dbReference>
<dbReference type="PROSITE" id="PS51007">
    <property type="entry name" value="CYTC"/>
    <property type="match status" value="1"/>
</dbReference>
<reference evidence="8" key="1">
    <citation type="journal article" date="2011" name="Stand. Genomic Sci.">
        <title>Genome sequence of the filamentous, gliding Thiothrix nivea neotype strain (JP2(T)).</title>
        <authorList>
            <person name="Lapidus A."/>
            <person name="Nolan M."/>
            <person name="Lucas S."/>
            <person name="Glavina Del Rio T."/>
            <person name="Tice H."/>
            <person name="Cheng J.F."/>
            <person name="Tapia R."/>
            <person name="Han C."/>
            <person name="Goodwin L."/>
            <person name="Pitluck S."/>
            <person name="Liolios K."/>
            <person name="Pagani I."/>
            <person name="Ivanova N."/>
            <person name="Huntemann M."/>
            <person name="Mavromatis K."/>
            <person name="Mikhailova N."/>
            <person name="Pati A."/>
            <person name="Chen A."/>
            <person name="Palaniappan K."/>
            <person name="Land M."/>
            <person name="Brambilla E.M."/>
            <person name="Rohde M."/>
            <person name="Abt B."/>
            <person name="Verbarg S."/>
            <person name="Goker M."/>
            <person name="Bristow J."/>
            <person name="Eisen J.A."/>
            <person name="Markowitz V."/>
            <person name="Hugenholtz P."/>
            <person name="Kyrpides N.C."/>
            <person name="Klenk H.P."/>
            <person name="Woyke T."/>
        </authorList>
    </citation>
    <scope>NUCLEOTIDE SEQUENCE [LARGE SCALE GENOMIC DNA]</scope>
    <source>
        <strain evidence="8">ATCC 35100 / DSM 5205 / JP2</strain>
    </source>
</reference>
<keyword evidence="2 4" id="KW-0479">Metal-binding</keyword>
<dbReference type="Pfam" id="PF00034">
    <property type="entry name" value="Cytochrom_C"/>
    <property type="match status" value="1"/>
</dbReference>
<evidence type="ECO:0000259" key="6">
    <source>
        <dbReference type="PROSITE" id="PS51007"/>
    </source>
</evidence>
<name>A0A656HBY3_THINJ</name>
<evidence type="ECO:0000256" key="2">
    <source>
        <dbReference type="ARBA" id="ARBA00022723"/>
    </source>
</evidence>
<keyword evidence="1 4" id="KW-0349">Heme</keyword>
<evidence type="ECO:0000256" key="5">
    <source>
        <dbReference type="SAM" id="SignalP"/>
    </source>
</evidence>
<evidence type="ECO:0000256" key="3">
    <source>
        <dbReference type="ARBA" id="ARBA00023004"/>
    </source>
</evidence>
<feature type="chain" id="PRO_5025036447" evidence="5">
    <location>
        <begin position="29"/>
        <end position="129"/>
    </location>
</feature>
<keyword evidence="8" id="KW-1185">Reference proteome</keyword>
<dbReference type="SUPFAM" id="SSF46626">
    <property type="entry name" value="Cytochrome c"/>
    <property type="match status" value="1"/>
</dbReference>
<feature type="signal peptide" evidence="5">
    <location>
        <begin position="1"/>
        <end position="28"/>
    </location>
</feature>
<dbReference type="Proteomes" id="UP000005317">
    <property type="component" value="Unassembled WGS sequence"/>
</dbReference>
<dbReference type="InterPro" id="IPR036909">
    <property type="entry name" value="Cyt_c-like_dom_sf"/>
</dbReference>
<dbReference type="GO" id="GO:0046872">
    <property type="term" value="F:metal ion binding"/>
    <property type="evidence" value="ECO:0007669"/>
    <property type="project" value="UniProtKB-KW"/>
</dbReference>
<gene>
    <name evidence="7" type="ORF">Thini_2089</name>
</gene>